<dbReference type="Pfam" id="PF13450">
    <property type="entry name" value="NAD_binding_8"/>
    <property type="match status" value="1"/>
</dbReference>
<evidence type="ECO:0000256" key="2">
    <source>
        <dbReference type="ARBA" id="ARBA00010790"/>
    </source>
</evidence>
<keyword evidence="4" id="KW-0274">FAD</keyword>
<dbReference type="GO" id="GO:0016491">
    <property type="term" value="F:oxidoreductase activity"/>
    <property type="evidence" value="ECO:0007669"/>
    <property type="project" value="UniProtKB-KW"/>
</dbReference>
<comment type="cofactor">
    <cofactor evidence="1">
        <name>FAD</name>
        <dbReference type="ChEBI" id="CHEBI:57692"/>
    </cofactor>
</comment>
<dbReference type="Gene3D" id="3.50.50.60">
    <property type="entry name" value="FAD/NAD(P)-binding domain"/>
    <property type="match status" value="1"/>
</dbReference>
<name>A0A8H7C460_AGABI</name>
<dbReference type="Gene3D" id="3.30.560.10">
    <property type="entry name" value="Glucose Oxidase, domain 3"/>
    <property type="match status" value="1"/>
</dbReference>
<comment type="caution">
    <text evidence="6">The sequence shown here is derived from an EMBL/GenBank/DDBJ whole genome shotgun (WGS) entry which is preliminary data.</text>
</comment>
<evidence type="ECO:0000313" key="7">
    <source>
        <dbReference type="Proteomes" id="UP000629468"/>
    </source>
</evidence>
<evidence type="ECO:0000256" key="5">
    <source>
        <dbReference type="ARBA" id="ARBA00023002"/>
    </source>
</evidence>
<evidence type="ECO:0000256" key="3">
    <source>
        <dbReference type="ARBA" id="ARBA00022630"/>
    </source>
</evidence>
<dbReference type="InterPro" id="IPR051473">
    <property type="entry name" value="P2Ox-like"/>
</dbReference>
<dbReference type="EMBL" id="JABXXO010000013">
    <property type="protein sequence ID" value="KAF7761848.1"/>
    <property type="molecule type" value="Genomic_DNA"/>
</dbReference>
<reference evidence="6 7" key="1">
    <citation type="journal article" name="Sci. Rep.">
        <title>Telomere-to-telomere assembled and centromere annotated genomes of the two main subspecies of the button mushroom Agaricus bisporus reveal especially polymorphic chromosome ends.</title>
        <authorList>
            <person name="Sonnenberg A.S.M."/>
            <person name="Sedaghat-Telgerd N."/>
            <person name="Lavrijssen B."/>
            <person name="Ohm R.A."/>
            <person name="Hendrickx P.M."/>
            <person name="Scholtmeijer K."/>
            <person name="Baars J.J.P."/>
            <person name="van Peer A."/>
        </authorList>
    </citation>
    <scope>NUCLEOTIDE SEQUENCE [LARGE SCALE GENOMIC DNA]</scope>
    <source>
        <strain evidence="6 7">H119_p4</strain>
    </source>
</reference>
<comment type="similarity">
    <text evidence="2">Belongs to the GMC oxidoreductase family.</text>
</comment>
<evidence type="ECO:0000313" key="6">
    <source>
        <dbReference type="EMBL" id="KAF7761848.1"/>
    </source>
</evidence>
<keyword evidence="3" id="KW-0285">Flavoprotein</keyword>
<evidence type="ECO:0000256" key="1">
    <source>
        <dbReference type="ARBA" id="ARBA00001974"/>
    </source>
</evidence>
<proteinExistence type="inferred from homology"/>
<dbReference type="PANTHER" id="PTHR42784">
    <property type="entry name" value="PYRANOSE 2-OXIDASE"/>
    <property type="match status" value="1"/>
</dbReference>
<dbReference type="AlphaFoldDB" id="A0A8H7C460"/>
<accession>A0A8H7C460</accession>
<protein>
    <recommendedName>
        <fullName evidence="8">Glucose-methanol-choline oxidoreductase N-terminal domain-containing protein</fullName>
    </recommendedName>
</protein>
<dbReference type="SUPFAM" id="SSF51905">
    <property type="entry name" value="FAD/NAD(P)-binding domain"/>
    <property type="match status" value="1"/>
</dbReference>
<keyword evidence="5" id="KW-0560">Oxidoreductase</keyword>
<gene>
    <name evidence="6" type="ORF">Agabi119p4_9840</name>
</gene>
<organism evidence="6 7">
    <name type="scientific">Agaricus bisporus var. burnettii</name>
    <dbReference type="NCBI Taxonomy" id="192524"/>
    <lineage>
        <taxon>Eukaryota</taxon>
        <taxon>Fungi</taxon>
        <taxon>Dikarya</taxon>
        <taxon>Basidiomycota</taxon>
        <taxon>Agaricomycotina</taxon>
        <taxon>Agaricomycetes</taxon>
        <taxon>Agaricomycetidae</taxon>
        <taxon>Agaricales</taxon>
        <taxon>Agaricineae</taxon>
        <taxon>Agaricaceae</taxon>
        <taxon>Agaricus</taxon>
    </lineage>
</organism>
<dbReference type="InterPro" id="IPR036188">
    <property type="entry name" value="FAD/NAD-bd_sf"/>
</dbReference>
<dbReference type="Proteomes" id="UP000629468">
    <property type="component" value="Unassembled WGS sequence"/>
</dbReference>
<evidence type="ECO:0000256" key="4">
    <source>
        <dbReference type="ARBA" id="ARBA00022827"/>
    </source>
</evidence>
<evidence type="ECO:0008006" key="8">
    <source>
        <dbReference type="Google" id="ProtNLM"/>
    </source>
</evidence>
<sequence length="119" mass="12909">MVATTEFDYVIIGGGTAGLVVAARLTELKDISVCVLEAGGDITSTSYASVPGDCTPEALRGEGDTDIQRESIRGIKHDQLDAVEPVSYLYTFSCHSLIQYSHPKMLPLVNMMLWRGLET</sequence>
<dbReference type="PANTHER" id="PTHR42784:SF1">
    <property type="entry name" value="PYRANOSE 2-OXIDASE"/>
    <property type="match status" value="1"/>
</dbReference>